<evidence type="ECO:0000313" key="2">
    <source>
        <dbReference type="Proteomes" id="UP000828251"/>
    </source>
</evidence>
<dbReference type="PANTHER" id="PTHR35218">
    <property type="entry name" value="RNASE H DOMAIN-CONTAINING PROTEIN"/>
    <property type="match status" value="1"/>
</dbReference>
<dbReference type="Proteomes" id="UP000828251">
    <property type="component" value="Unassembled WGS sequence"/>
</dbReference>
<dbReference type="AlphaFoldDB" id="A0A9D3ZSY1"/>
<comment type="caution">
    <text evidence="1">The sequence shown here is derived from an EMBL/GenBank/DDBJ whole genome shotgun (WGS) entry which is preliminary data.</text>
</comment>
<evidence type="ECO:0000313" key="1">
    <source>
        <dbReference type="EMBL" id="KAH1063835.1"/>
    </source>
</evidence>
<dbReference type="InterPro" id="IPR036691">
    <property type="entry name" value="Endo/exonu/phosph_ase_sf"/>
</dbReference>
<sequence length="136" mass="15490">MEGCLAVDAKGKSGGLVMMWKEGNKVDIQTYSSNHINTMIQAENEKVIRFMGFYENTDPNKRHLSWDMLKRVRRTVKETWIIGGDFNAILDNAKKDGGRRKPLALMKEFREIVEKLSMVDLKTNNGGSRGQIIGRD</sequence>
<dbReference type="PANTHER" id="PTHR35218:SF9">
    <property type="entry name" value="ENDONUCLEASE_EXONUCLEASE_PHOSPHATASE DOMAIN-CONTAINING PROTEIN"/>
    <property type="match status" value="1"/>
</dbReference>
<name>A0A9D3ZSY1_9ROSI</name>
<evidence type="ECO:0008006" key="3">
    <source>
        <dbReference type="Google" id="ProtNLM"/>
    </source>
</evidence>
<dbReference type="OrthoDB" id="986383at2759"/>
<dbReference type="Gene3D" id="3.60.10.10">
    <property type="entry name" value="Endonuclease/exonuclease/phosphatase"/>
    <property type="match status" value="1"/>
</dbReference>
<organism evidence="1 2">
    <name type="scientific">Gossypium stocksii</name>
    <dbReference type="NCBI Taxonomy" id="47602"/>
    <lineage>
        <taxon>Eukaryota</taxon>
        <taxon>Viridiplantae</taxon>
        <taxon>Streptophyta</taxon>
        <taxon>Embryophyta</taxon>
        <taxon>Tracheophyta</taxon>
        <taxon>Spermatophyta</taxon>
        <taxon>Magnoliopsida</taxon>
        <taxon>eudicotyledons</taxon>
        <taxon>Gunneridae</taxon>
        <taxon>Pentapetalae</taxon>
        <taxon>rosids</taxon>
        <taxon>malvids</taxon>
        <taxon>Malvales</taxon>
        <taxon>Malvaceae</taxon>
        <taxon>Malvoideae</taxon>
        <taxon>Gossypium</taxon>
    </lineage>
</organism>
<proteinExistence type="predicted"/>
<keyword evidence="2" id="KW-1185">Reference proteome</keyword>
<gene>
    <name evidence="1" type="ORF">J1N35_028822</name>
</gene>
<dbReference type="SUPFAM" id="SSF56219">
    <property type="entry name" value="DNase I-like"/>
    <property type="match status" value="1"/>
</dbReference>
<protein>
    <recommendedName>
        <fullName evidence="3">Endonuclease/exonuclease/phosphatase domain-containing protein</fullName>
    </recommendedName>
</protein>
<reference evidence="1 2" key="1">
    <citation type="journal article" date="2021" name="Plant Biotechnol. J.">
        <title>Multi-omics assisted identification of the key and species-specific regulatory components of drought-tolerant mechanisms in Gossypium stocksii.</title>
        <authorList>
            <person name="Yu D."/>
            <person name="Ke L."/>
            <person name="Zhang D."/>
            <person name="Wu Y."/>
            <person name="Sun Y."/>
            <person name="Mei J."/>
            <person name="Sun J."/>
            <person name="Sun Y."/>
        </authorList>
    </citation>
    <scope>NUCLEOTIDE SEQUENCE [LARGE SCALE GENOMIC DNA]</scope>
    <source>
        <strain evidence="2">cv. E1</strain>
        <tissue evidence="1">Leaf</tissue>
    </source>
</reference>
<accession>A0A9D3ZSY1</accession>
<dbReference type="EMBL" id="JAIQCV010000009">
    <property type="protein sequence ID" value="KAH1063835.1"/>
    <property type="molecule type" value="Genomic_DNA"/>
</dbReference>